<dbReference type="Gene3D" id="1.10.10.10">
    <property type="entry name" value="Winged helix-like DNA-binding domain superfamily/Winged helix DNA-binding domain"/>
    <property type="match status" value="1"/>
</dbReference>
<feature type="domain" description="FHA" evidence="5">
    <location>
        <begin position="49"/>
        <end position="104"/>
    </location>
</feature>
<evidence type="ECO:0000313" key="8">
    <source>
        <dbReference type="Proteomes" id="UP000186594"/>
    </source>
</evidence>
<reference evidence="7 8" key="1">
    <citation type="submission" date="2016-04" db="EMBL/GenBank/DDBJ databases">
        <title>Evolutionary innovation and constraint leading to complex multicellularity in the Ascomycota.</title>
        <authorList>
            <person name="Cisse O."/>
            <person name="Nguyen A."/>
            <person name="Hewitt D.A."/>
            <person name="Jedd G."/>
            <person name="Stajich J.E."/>
        </authorList>
    </citation>
    <scope>NUCLEOTIDE SEQUENCE [LARGE SCALE GENOMIC DNA]</scope>
    <source>
        <strain evidence="7 8">DAH-3</strain>
    </source>
</reference>
<keyword evidence="2 3" id="KW-0539">Nucleus</keyword>
<feature type="compositionally biased region" description="Polar residues" evidence="4">
    <location>
        <begin position="1"/>
        <end position="10"/>
    </location>
</feature>
<accession>A0A1U7LTA9</accession>
<dbReference type="InterPro" id="IPR036390">
    <property type="entry name" value="WH_DNA-bd_sf"/>
</dbReference>
<feature type="DNA-binding region" description="Fork-head" evidence="3">
    <location>
        <begin position="200"/>
        <end position="290"/>
    </location>
</feature>
<dbReference type="CDD" id="cd22701">
    <property type="entry name" value="FHA_FKH1-like"/>
    <property type="match status" value="1"/>
</dbReference>
<dbReference type="SMART" id="SM00240">
    <property type="entry name" value="FHA"/>
    <property type="match status" value="1"/>
</dbReference>
<dbReference type="OrthoDB" id="5954824at2759"/>
<dbReference type="GO" id="GO:0003700">
    <property type="term" value="F:DNA-binding transcription factor activity"/>
    <property type="evidence" value="ECO:0007669"/>
    <property type="project" value="InterPro"/>
</dbReference>
<proteinExistence type="predicted"/>
<dbReference type="InterPro" id="IPR000253">
    <property type="entry name" value="FHA_dom"/>
</dbReference>
<dbReference type="Pfam" id="PF00498">
    <property type="entry name" value="FHA"/>
    <property type="match status" value="1"/>
</dbReference>
<evidence type="ECO:0000256" key="3">
    <source>
        <dbReference type="PROSITE-ProRule" id="PRU00089"/>
    </source>
</evidence>
<evidence type="ECO:0000313" key="7">
    <source>
        <dbReference type="EMBL" id="OLL25897.1"/>
    </source>
</evidence>
<dbReference type="PANTHER" id="PTHR21712">
    <property type="entry name" value="PRE-RRNA-PROCESSING PROTEIN FHL1"/>
    <property type="match status" value="1"/>
</dbReference>
<dbReference type="InterPro" id="IPR001766">
    <property type="entry name" value="Fork_head_dom"/>
</dbReference>
<feature type="domain" description="Fork-head" evidence="6">
    <location>
        <begin position="200"/>
        <end position="290"/>
    </location>
</feature>
<organism evidence="7 8">
    <name type="scientific">Neolecta irregularis (strain DAH-3)</name>
    <dbReference type="NCBI Taxonomy" id="1198029"/>
    <lineage>
        <taxon>Eukaryota</taxon>
        <taxon>Fungi</taxon>
        <taxon>Dikarya</taxon>
        <taxon>Ascomycota</taxon>
        <taxon>Taphrinomycotina</taxon>
        <taxon>Neolectales</taxon>
        <taxon>Neolectaceae</taxon>
        <taxon>Neolecta</taxon>
    </lineage>
</organism>
<dbReference type="InterPro" id="IPR036388">
    <property type="entry name" value="WH-like_DNA-bd_sf"/>
</dbReference>
<dbReference type="OMA" id="WMINSEY"/>
<keyword evidence="8" id="KW-1185">Reference proteome</keyword>
<dbReference type="GO" id="GO:0043565">
    <property type="term" value="F:sequence-specific DNA binding"/>
    <property type="evidence" value="ECO:0007669"/>
    <property type="project" value="InterPro"/>
</dbReference>
<feature type="compositionally biased region" description="Polar residues" evidence="4">
    <location>
        <begin position="152"/>
        <end position="164"/>
    </location>
</feature>
<evidence type="ECO:0000259" key="6">
    <source>
        <dbReference type="PROSITE" id="PS50039"/>
    </source>
</evidence>
<dbReference type="SMART" id="SM00339">
    <property type="entry name" value="FH"/>
    <property type="match status" value="1"/>
</dbReference>
<dbReference type="InterPro" id="IPR030456">
    <property type="entry name" value="TF_fork_head_CS_2"/>
</dbReference>
<dbReference type="PROSITE" id="PS00658">
    <property type="entry name" value="FORK_HEAD_2"/>
    <property type="match status" value="1"/>
</dbReference>
<feature type="region of interest" description="Disordered" evidence="4">
    <location>
        <begin position="300"/>
        <end position="337"/>
    </location>
</feature>
<dbReference type="PANTHER" id="PTHR21712:SF29">
    <property type="entry name" value="PRE-RRNA-PROCESSING PROTEIN FHL1"/>
    <property type="match status" value="1"/>
</dbReference>
<evidence type="ECO:0000259" key="5">
    <source>
        <dbReference type="PROSITE" id="PS50006"/>
    </source>
</evidence>
<evidence type="ECO:0000256" key="2">
    <source>
        <dbReference type="ARBA" id="ARBA00023242"/>
    </source>
</evidence>
<dbReference type="SUPFAM" id="SSF49879">
    <property type="entry name" value="SMAD/FHA domain"/>
    <property type="match status" value="1"/>
</dbReference>
<dbReference type="CDD" id="cd20024">
    <property type="entry name" value="FH_FOXJ2-like"/>
    <property type="match status" value="1"/>
</dbReference>
<dbReference type="EMBL" id="LXFE01000288">
    <property type="protein sequence ID" value="OLL25897.1"/>
    <property type="molecule type" value="Genomic_DNA"/>
</dbReference>
<comment type="subcellular location">
    <subcellularLocation>
        <location evidence="3">Nucleus</location>
    </subcellularLocation>
</comment>
<dbReference type="Proteomes" id="UP000186594">
    <property type="component" value="Unassembled WGS sequence"/>
</dbReference>
<dbReference type="PROSITE" id="PS50006">
    <property type="entry name" value="FHA_DOMAIN"/>
    <property type="match status" value="1"/>
</dbReference>
<gene>
    <name evidence="7" type="ORF">NEOLI_002205</name>
</gene>
<dbReference type="GO" id="GO:0005634">
    <property type="term" value="C:nucleus"/>
    <property type="evidence" value="ECO:0007669"/>
    <property type="project" value="UniProtKB-SubCell"/>
</dbReference>
<feature type="region of interest" description="Disordered" evidence="4">
    <location>
        <begin position="137"/>
        <end position="175"/>
    </location>
</feature>
<comment type="caution">
    <text evidence="7">The sequence shown here is derived from an EMBL/GenBank/DDBJ whole genome shotgun (WGS) entry which is preliminary data.</text>
</comment>
<dbReference type="Pfam" id="PF00250">
    <property type="entry name" value="Forkhead"/>
    <property type="match status" value="1"/>
</dbReference>
<evidence type="ECO:0000256" key="4">
    <source>
        <dbReference type="SAM" id="MobiDB-lite"/>
    </source>
</evidence>
<feature type="region of interest" description="Disordered" evidence="4">
    <location>
        <begin position="1"/>
        <end position="20"/>
    </location>
</feature>
<name>A0A1U7LTA9_NEOID</name>
<keyword evidence="1 3" id="KW-0238">DNA-binding</keyword>
<dbReference type="AlphaFoldDB" id="A0A1U7LTA9"/>
<dbReference type="InterPro" id="IPR008984">
    <property type="entry name" value="SMAD_FHA_dom_sf"/>
</dbReference>
<dbReference type="GO" id="GO:0060962">
    <property type="term" value="P:regulation of ribosomal protein gene transcription by RNA polymerase II"/>
    <property type="evidence" value="ECO:0007669"/>
    <property type="project" value="InterPro"/>
</dbReference>
<feature type="compositionally biased region" description="Basic and acidic residues" evidence="4">
    <location>
        <begin position="314"/>
        <end position="324"/>
    </location>
</feature>
<dbReference type="Gene3D" id="2.60.200.20">
    <property type="match status" value="1"/>
</dbReference>
<evidence type="ECO:0000256" key="1">
    <source>
        <dbReference type="ARBA" id="ARBA00023125"/>
    </source>
</evidence>
<dbReference type="STRING" id="1198029.A0A1U7LTA9"/>
<dbReference type="SUPFAM" id="SSF46785">
    <property type="entry name" value="Winged helix' DNA-binding domain"/>
    <property type="match status" value="1"/>
</dbReference>
<dbReference type="InterPro" id="IPR045178">
    <property type="entry name" value="Fhl1/FHA1"/>
</dbReference>
<protein>
    <submittedName>
        <fullName evidence="7">Fork head transcription factor 1</fullName>
    </submittedName>
</protein>
<dbReference type="PRINTS" id="PR00053">
    <property type="entry name" value="FORKHEAD"/>
</dbReference>
<dbReference type="PROSITE" id="PS50039">
    <property type="entry name" value="FORK_HEAD_3"/>
    <property type="match status" value="1"/>
</dbReference>
<sequence>MTTVTLSNSKPPSPVQLPQEGKTSIPAYAKLEFQKPSSLPPIFIQTLQALLGRKVTAADHVDVHLGHQKNISRHHARLFYNFATGNFEILVLGKNGIWVDGSFYGTGMNRELRHGSKITIGDTSFCFFLPNMPIPPTSNECDDRNSADEEQNVTTEPESPTSPNSKKRKLKRSQSIEKLKLPEELSLTPESTKPAISAQKPPQSYAQLILEILSTNPEEKFTLPQIYRMIAERYPYYAENNGWQSSIRHNLSGNKLFKKIPREDHEPGKGAFWSLDREEFERERIKKEEKLAASLNLKKRTSNSPDRCPAKRKKNEEEIVKREDVSEDDSTVRQATPHTLDISKTPPIVLDESGKLALNQLFFRAIMGESKADPQAINAIRLLQNHINTQLGPAANDPKNAVAIANALAIALAQQIIRSRKAG</sequence>